<dbReference type="Pfam" id="PF26631">
    <property type="entry name" value="DUF8204"/>
    <property type="match status" value="1"/>
</dbReference>
<reference evidence="3" key="1">
    <citation type="submission" date="2023-02" db="EMBL/GenBank/DDBJ databases">
        <title>Genome of toxic invasive species Heracleum sosnowskyi carries increased number of genes despite the absence of recent whole-genome duplications.</title>
        <authorList>
            <person name="Schelkunov M."/>
            <person name="Shtratnikova V."/>
            <person name="Makarenko M."/>
            <person name="Klepikova A."/>
            <person name="Omelchenko D."/>
            <person name="Novikova G."/>
            <person name="Obukhova E."/>
            <person name="Bogdanov V."/>
            <person name="Penin A."/>
            <person name="Logacheva M."/>
        </authorList>
    </citation>
    <scope>NUCLEOTIDE SEQUENCE</scope>
    <source>
        <strain evidence="3">Hsosn_3</strain>
        <tissue evidence="3">Leaf</tissue>
    </source>
</reference>
<feature type="region of interest" description="Disordered" evidence="1">
    <location>
        <begin position="1"/>
        <end position="43"/>
    </location>
</feature>
<dbReference type="InterPro" id="IPR058517">
    <property type="entry name" value="DUF8204"/>
</dbReference>
<dbReference type="PANTHER" id="PTHR34566:SF2">
    <property type="entry name" value="ALTERED INHERITANCE OF MITOCHONDRIA PROTEIN"/>
    <property type="match status" value="1"/>
</dbReference>
<dbReference type="AlphaFoldDB" id="A0AAD8HWY0"/>
<evidence type="ECO:0000256" key="1">
    <source>
        <dbReference type="SAM" id="MobiDB-lite"/>
    </source>
</evidence>
<dbReference type="Proteomes" id="UP001237642">
    <property type="component" value="Unassembled WGS sequence"/>
</dbReference>
<evidence type="ECO:0000259" key="2">
    <source>
        <dbReference type="Pfam" id="PF26631"/>
    </source>
</evidence>
<protein>
    <submittedName>
        <fullName evidence="3">Altered inheritance of mitochondria 23, mitochondrial</fullName>
    </submittedName>
</protein>
<name>A0AAD8HWY0_9APIA</name>
<organism evidence="3 4">
    <name type="scientific">Heracleum sosnowskyi</name>
    <dbReference type="NCBI Taxonomy" id="360622"/>
    <lineage>
        <taxon>Eukaryota</taxon>
        <taxon>Viridiplantae</taxon>
        <taxon>Streptophyta</taxon>
        <taxon>Embryophyta</taxon>
        <taxon>Tracheophyta</taxon>
        <taxon>Spermatophyta</taxon>
        <taxon>Magnoliopsida</taxon>
        <taxon>eudicotyledons</taxon>
        <taxon>Gunneridae</taxon>
        <taxon>Pentapetalae</taxon>
        <taxon>asterids</taxon>
        <taxon>campanulids</taxon>
        <taxon>Apiales</taxon>
        <taxon>Apiaceae</taxon>
        <taxon>Apioideae</taxon>
        <taxon>apioid superclade</taxon>
        <taxon>Tordylieae</taxon>
        <taxon>Tordyliinae</taxon>
        <taxon>Heracleum</taxon>
    </lineage>
</organism>
<proteinExistence type="predicted"/>
<feature type="domain" description="DUF8204" evidence="2">
    <location>
        <begin position="42"/>
        <end position="132"/>
    </location>
</feature>
<feature type="compositionally biased region" description="Polar residues" evidence="1">
    <location>
        <begin position="25"/>
        <end position="42"/>
    </location>
</feature>
<dbReference type="PANTHER" id="PTHR34566">
    <property type="entry name" value="ALTERED INHERITANCE OF MITOCHONDRIA PROTEIN"/>
    <property type="match status" value="1"/>
</dbReference>
<sequence>MERAEKEKLMEEKRCKDEIARDDIPTNSKQTHNSNTTPNPTKAKSCKGCLYYSSSLKSHSRNPLCVGITRSLPQVPRNIVGKSELEANEKGREFADFKYGCVGYSVYSDRKGQKDVQDKKSELPACIGIEVLVDRKVTAADSVPAHTHAHNREDNHRLPQPRTQKPAQSLGDEFLKRFTRNAGVVAKGVAKNARKVGNQLKSTLDDVLYPYRRRPK</sequence>
<comment type="caution">
    <text evidence="3">The sequence shown here is derived from an EMBL/GenBank/DDBJ whole genome shotgun (WGS) entry which is preliminary data.</text>
</comment>
<reference evidence="3" key="2">
    <citation type="submission" date="2023-05" db="EMBL/GenBank/DDBJ databases">
        <authorList>
            <person name="Schelkunov M.I."/>
        </authorList>
    </citation>
    <scope>NUCLEOTIDE SEQUENCE</scope>
    <source>
        <strain evidence="3">Hsosn_3</strain>
        <tissue evidence="3">Leaf</tissue>
    </source>
</reference>
<evidence type="ECO:0000313" key="3">
    <source>
        <dbReference type="EMBL" id="KAK1373465.1"/>
    </source>
</evidence>
<gene>
    <name evidence="3" type="ORF">POM88_029658</name>
</gene>
<accession>A0AAD8HWY0</accession>
<feature type="region of interest" description="Disordered" evidence="1">
    <location>
        <begin position="145"/>
        <end position="172"/>
    </location>
</feature>
<feature type="compositionally biased region" description="Basic and acidic residues" evidence="1">
    <location>
        <begin position="1"/>
        <end position="24"/>
    </location>
</feature>
<dbReference type="EMBL" id="JAUIZM010000007">
    <property type="protein sequence ID" value="KAK1373465.1"/>
    <property type="molecule type" value="Genomic_DNA"/>
</dbReference>
<keyword evidence="4" id="KW-1185">Reference proteome</keyword>
<evidence type="ECO:0000313" key="4">
    <source>
        <dbReference type="Proteomes" id="UP001237642"/>
    </source>
</evidence>